<sequence>MSAKPVIWCSQSETRKGRGPVRKRENQPKGRHAASLFSCPETERAMRVPKDRSLASWIRELIKGGRLYRFYKTDEWKGLRDAVMADAHGECEWCREKAGPPVRATCVHHVNEVKDRPELALSRYYTDADGNMQRNLWAICEACHNKAHGRFQGPRNKRGDERPLTDERW</sequence>
<reference evidence="2" key="1">
    <citation type="journal article" date="2021" name="Proc. Natl. Acad. Sci. U.S.A.">
        <title>A Catalog of Tens of Thousands of Viruses from Human Metagenomes Reveals Hidden Associations with Chronic Diseases.</title>
        <authorList>
            <person name="Tisza M.J."/>
            <person name="Buck C.B."/>
        </authorList>
    </citation>
    <scope>NUCLEOTIDE SEQUENCE</scope>
    <source>
        <strain evidence="2">CtWf32</strain>
    </source>
</reference>
<dbReference type="GO" id="GO:0004519">
    <property type="term" value="F:endonuclease activity"/>
    <property type="evidence" value="ECO:0007669"/>
    <property type="project" value="UniProtKB-KW"/>
</dbReference>
<keyword evidence="2" id="KW-0378">Hydrolase</keyword>
<keyword evidence="2" id="KW-0540">Nuclease</keyword>
<keyword evidence="2" id="KW-0255">Endonuclease</keyword>
<feature type="region of interest" description="Disordered" evidence="1">
    <location>
        <begin position="13"/>
        <end position="33"/>
    </location>
</feature>
<evidence type="ECO:0000256" key="1">
    <source>
        <dbReference type="SAM" id="MobiDB-lite"/>
    </source>
</evidence>
<dbReference type="EMBL" id="BK032680">
    <property type="protein sequence ID" value="DAF54562.1"/>
    <property type="molecule type" value="Genomic_DNA"/>
</dbReference>
<proteinExistence type="predicted"/>
<organism evidence="2">
    <name type="scientific">Siphoviridae sp. ctWf32</name>
    <dbReference type="NCBI Taxonomy" id="2827884"/>
    <lineage>
        <taxon>Viruses</taxon>
        <taxon>Duplodnaviria</taxon>
        <taxon>Heunggongvirae</taxon>
        <taxon>Uroviricota</taxon>
        <taxon>Caudoviricetes</taxon>
    </lineage>
</organism>
<name>A0A8S5SVJ1_9CAUD</name>
<accession>A0A8S5SVJ1</accession>
<evidence type="ECO:0000313" key="2">
    <source>
        <dbReference type="EMBL" id="DAF54562.1"/>
    </source>
</evidence>
<protein>
    <submittedName>
        <fullName evidence="2">HNH endonuclease bacteriophage, HNH Endonuclease, DNA.52A</fullName>
    </submittedName>
</protein>